<proteinExistence type="predicted"/>
<name>A0ABS2BHW9_9NEIS</name>
<protein>
    <submittedName>
        <fullName evidence="1">Phage tail protein</fullName>
    </submittedName>
</protein>
<dbReference type="Proteomes" id="UP000809431">
    <property type="component" value="Unassembled WGS sequence"/>
</dbReference>
<evidence type="ECO:0000313" key="2">
    <source>
        <dbReference type="Proteomes" id="UP000809431"/>
    </source>
</evidence>
<dbReference type="RefSeq" id="WP_203536230.1">
    <property type="nucleotide sequence ID" value="NZ_JAESND010000001.1"/>
</dbReference>
<reference evidence="1 2" key="1">
    <citation type="submission" date="2021-01" db="EMBL/GenBank/DDBJ databases">
        <title>Draft Genome Sequence and Polyhydroxyalkanoate Biosynthetic Potential of Jeongeupia naejangsanensis Type Strain DSM 24253.</title>
        <authorList>
            <person name="Turrini P."/>
            <person name="Artuso I."/>
            <person name="Lugli G.A."/>
            <person name="Frangipani E."/>
            <person name="Ventura M."/>
            <person name="Visca P."/>
        </authorList>
    </citation>
    <scope>NUCLEOTIDE SEQUENCE [LARGE SCALE GENOMIC DNA]</scope>
    <source>
        <strain evidence="1 2">DSM 24253</strain>
    </source>
</reference>
<sequence>MTDFTWSPQYGAQLDKTPRTRSVQFGDGYEQRRNDGLNPVLQSWTLGFQRSKTDIQQIDDFLTAKAGITSFSWLDLNDRPVRVKCPKWSVVEVDRSVTKLTAVFEQIFEP</sequence>
<keyword evidence="2" id="KW-1185">Reference proteome</keyword>
<comment type="caution">
    <text evidence="1">The sequence shown here is derived from an EMBL/GenBank/DDBJ whole genome shotgun (WGS) entry which is preliminary data.</text>
</comment>
<organism evidence="1 2">
    <name type="scientific">Jeongeupia naejangsanensis</name>
    <dbReference type="NCBI Taxonomy" id="613195"/>
    <lineage>
        <taxon>Bacteria</taxon>
        <taxon>Pseudomonadati</taxon>
        <taxon>Pseudomonadota</taxon>
        <taxon>Betaproteobacteria</taxon>
        <taxon>Neisseriales</taxon>
        <taxon>Chitinibacteraceae</taxon>
        <taxon>Jeongeupia</taxon>
    </lineage>
</organism>
<evidence type="ECO:0000313" key="1">
    <source>
        <dbReference type="EMBL" id="MBM3114546.1"/>
    </source>
</evidence>
<accession>A0ABS2BHW9</accession>
<dbReference type="InterPro" id="IPR010265">
    <property type="entry name" value="Phage_lambda_TipM"/>
</dbReference>
<dbReference type="Pfam" id="PF05939">
    <property type="entry name" value="Phage_min_tail"/>
    <property type="match status" value="1"/>
</dbReference>
<dbReference type="EMBL" id="JAESND010000001">
    <property type="protein sequence ID" value="MBM3114546.1"/>
    <property type="molecule type" value="Genomic_DNA"/>
</dbReference>
<gene>
    <name evidence="1" type="ORF">JMJ54_01780</name>
</gene>